<name>A0ABV7X5J9_9SPHN</name>
<dbReference type="Proteomes" id="UP001595615">
    <property type="component" value="Unassembled WGS sequence"/>
</dbReference>
<dbReference type="EMBL" id="JBHRXV010000001">
    <property type="protein sequence ID" value="MFC3711252.1"/>
    <property type="molecule type" value="Genomic_DNA"/>
</dbReference>
<protein>
    <submittedName>
        <fullName evidence="1">TIGR02594 family protein</fullName>
    </submittedName>
</protein>
<proteinExistence type="predicted"/>
<keyword evidence="2" id="KW-1185">Reference proteome</keyword>
<evidence type="ECO:0000313" key="2">
    <source>
        <dbReference type="Proteomes" id="UP001595615"/>
    </source>
</evidence>
<sequence>MDEPRWLARARRNLGVKETPGRASTPSILKYRVMARVLLEGDDGAVPWCAIFVNAMLEAVGVRGSRSGMARSFSRWGKALPKDRIPAGAVVVLSSDRGPASGHVGFACGVSATHVWLLGGNQGDAVSVAPFRRERIVAVVWPGVEPVGPAMALKVAAAGAEVSDA</sequence>
<dbReference type="NCBIfam" id="TIGR02594">
    <property type="entry name" value="TIGR02594 family protein"/>
    <property type="match status" value="1"/>
</dbReference>
<comment type="caution">
    <text evidence="1">The sequence shown here is derived from an EMBL/GenBank/DDBJ whole genome shotgun (WGS) entry which is preliminary data.</text>
</comment>
<gene>
    <name evidence="1" type="ORF">ACFOMD_01635</name>
</gene>
<accession>A0ABV7X5J9</accession>
<reference evidence="2" key="1">
    <citation type="journal article" date="2019" name="Int. J. Syst. Evol. Microbiol.">
        <title>The Global Catalogue of Microorganisms (GCM) 10K type strain sequencing project: providing services to taxonomists for standard genome sequencing and annotation.</title>
        <authorList>
            <consortium name="The Broad Institute Genomics Platform"/>
            <consortium name="The Broad Institute Genome Sequencing Center for Infectious Disease"/>
            <person name="Wu L."/>
            <person name="Ma J."/>
        </authorList>
    </citation>
    <scope>NUCLEOTIDE SEQUENCE [LARGE SCALE GENOMIC DNA]</scope>
    <source>
        <strain evidence="2">KCTC 42644</strain>
    </source>
</reference>
<organism evidence="1 2">
    <name type="scientific">Sphingoaurantiacus capsulatus</name>
    <dbReference type="NCBI Taxonomy" id="1771310"/>
    <lineage>
        <taxon>Bacteria</taxon>
        <taxon>Pseudomonadati</taxon>
        <taxon>Pseudomonadota</taxon>
        <taxon>Alphaproteobacteria</taxon>
        <taxon>Sphingomonadales</taxon>
        <taxon>Sphingosinicellaceae</taxon>
        <taxon>Sphingoaurantiacus</taxon>
    </lineage>
</organism>
<dbReference type="InterPro" id="IPR013423">
    <property type="entry name" value="CHP02594"/>
</dbReference>
<evidence type="ECO:0000313" key="1">
    <source>
        <dbReference type="EMBL" id="MFC3711252.1"/>
    </source>
</evidence>
<dbReference type="RefSeq" id="WP_380855803.1">
    <property type="nucleotide sequence ID" value="NZ_JBHRXV010000001.1"/>
</dbReference>